<gene>
    <name evidence="2" type="ORF">Tfer_0172</name>
</gene>
<dbReference type="InterPro" id="IPR051532">
    <property type="entry name" value="Ester_Hydrolysis_Enzymes"/>
</dbReference>
<dbReference type="RefSeq" id="WP_052216464.1">
    <property type="nucleotide sequence ID" value="NZ_LGTE01000001.1"/>
</dbReference>
<proteinExistence type="predicted"/>
<dbReference type="GO" id="GO:0004622">
    <property type="term" value="F:phosphatidylcholine lysophospholipase activity"/>
    <property type="evidence" value="ECO:0007669"/>
    <property type="project" value="TreeGrafter"/>
</dbReference>
<evidence type="ECO:0000259" key="1">
    <source>
        <dbReference type="Pfam" id="PF13472"/>
    </source>
</evidence>
<reference evidence="3" key="1">
    <citation type="submission" date="2015-07" db="EMBL/GenBank/DDBJ databases">
        <title>Complete Genome of Thermincola ferriacetica strain Z-0001T.</title>
        <authorList>
            <person name="Lusk B."/>
            <person name="Badalamenti J.P."/>
            <person name="Parameswaran P."/>
            <person name="Bond D.R."/>
            <person name="Torres C.I."/>
        </authorList>
    </citation>
    <scope>NUCLEOTIDE SEQUENCE [LARGE SCALE GENOMIC DNA]</scope>
    <source>
        <strain evidence="3">Z-0001</strain>
    </source>
</reference>
<name>A0A0L6W6K6_9FIRM</name>
<evidence type="ECO:0000313" key="2">
    <source>
        <dbReference type="EMBL" id="KNZ71096.1"/>
    </source>
</evidence>
<comment type="caution">
    <text evidence="2">The sequence shown here is derived from an EMBL/GenBank/DDBJ whole genome shotgun (WGS) entry which is preliminary data.</text>
</comment>
<dbReference type="InterPro" id="IPR036514">
    <property type="entry name" value="SGNH_hydro_sf"/>
</dbReference>
<evidence type="ECO:0000313" key="3">
    <source>
        <dbReference type="Proteomes" id="UP000037175"/>
    </source>
</evidence>
<dbReference type="Proteomes" id="UP000037175">
    <property type="component" value="Unassembled WGS sequence"/>
</dbReference>
<dbReference type="Pfam" id="PF13472">
    <property type="entry name" value="Lipase_GDSL_2"/>
    <property type="match status" value="1"/>
</dbReference>
<dbReference type="PANTHER" id="PTHR30383:SF5">
    <property type="entry name" value="SGNH HYDROLASE-TYPE ESTERASE DOMAIN-CONTAINING PROTEIN"/>
    <property type="match status" value="1"/>
</dbReference>
<dbReference type="InterPro" id="IPR013830">
    <property type="entry name" value="SGNH_hydro"/>
</dbReference>
<dbReference type="PANTHER" id="PTHR30383">
    <property type="entry name" value="THIOESTERASE 1/PROTEASE 1/LYSOPHOSPHOLIPASE L1"/>
    <property type="match status" value="1"/>
</dbReference>
<dbReference type="Gene3D" id="3.40.50.1110">
    <property type="entry name" value="SGNH hydrolase"/>
    <property type="match status" value="1"/>
</dbReference>
<feature type="domain" description="SGNH hydrolase-type esterase" evidence="1">
    <location>
        <begin position="5"/>
        <end position="166"/>
    </location>
</feature>
<keyword evidence="3" id="KW-1185">Reference proteome</keyword>
<sequence length="188" mass="20788">MKLVCFGDSITYGFPYGPDASWVKYTGEHIGLETVNAGENGDTSFDLLRRVQKDVIMENPSYTFIMIGTNDADLGLDVTAYAQNVAKIVEMLEGASITTLIGLPIPSADSYLEKRLAPYRSFLTGFALQKGLSYLDFSPVMLDKNNRCRTEYYLDEVHPSADGYRAMGKLAVDFLKKALRSSNGEITP</sequence>
<accession>A0A0L6W6K6</accession>
<dbReference type="EMBL" id="LGTE01000001">
    <property type="protein sequence ID" value="KNZ71096.1"/>
    <property type="molecule type" value="Genomic_DNA"/>
</dbReference>
<protein>
    <submittedName>
        <fullName evidence="2">G-D-S-L family lipolytic protein</fullName>
    </submittedName>
</protein>
<dbReference type="SUPFAM" id="SSF52266">
    <property type="entry name" value="SGNH hydrolase"/>
    <property type="match status" value="1"/>
</dbReference>
<dbReference type="AlphaFoldDB" id="A0A0L6W6K6"/>
<organism evidence="2 3">
    <name type="scientific">Thermincola ferriacetica</name>
    <dbReference type="NCBI Taxonomy" id="281456"/>
    <lineage>
        <taxon>Bacteria</taxon>
        <taxon>Bacillati</taxon>
        <taxon>Bacillota</taxon>
        <taxon>Clostridia</taxon>
        <taxon>Eubacteriales</taxon>
        <taxon>Thermincolaceae</taxon>
        <taxon>Thermincola</taxon>
    </lineage>
</organism>